<accession>A0A0R2PQ45</accession>
<comment type="similarity">
    <text evidence="1 5 6">Belongs to the universal ribosomal protein uS2 family.</text>
</comment>
<dbReference type="GO" id="GO:0006412">
    <property type="term" value="P:translation"/>
    <property type="evidence" value="ECO:0007669"/>
    <property type="project" value="UniProtKB-UniRule"/>
</dbReference>
<dbReference type="InterPro" id="IPR023591">
    <property type="entry name" value="Ribosomal_uS2_flav_dom_sf"/>
</dbReference>
<reference evidence="9" key="1">
    <citation type="submission" date="2015-10" db="EMBL/GenBank/DDBJ databases">
        <title>Metagenome-Assembled Genomes uncover a global brackish microbiome.</title>
        <authorList>
            <person name="Hugerth L.W."/>
            <person name="Larsson J."/>
            <person name="Alneberg J."/>
            <person name="Lindh M.V."/>
            <person name="Legrand C."/>
            <person name="Pinhassi J."/>
            <person name="Andersson A."/>
        </authorList>
    </citation>
    <scope>NUCLEOTIDE SEQUENCE [LARGE SCALE GENOMIC DNA]</scope>
</reference>
<proteinExistence type="inferred from homology"/>
<dbReference type="NCBIfam" id="TIGR01011">
    <property type="entry name" value="rpsB_bact"/>
    <property type="match status" value="1"/>
</dbReference>
<feature type="region of interest" description="Disordered" evidence="7">
    <location>
        <begin position="285"/>
        <end position="324"/>
    </location>
</feature>
<evidence type="ECO:0000313" key="9">
    <source>
        <dbReference type="Proteomes" id="UP000050874"/>
    </source>
</evidence>
<keyword evidence="2 5" id="KW-0689">Ribosomal protein</keyword>
<dbReference type="HAMAP" id="MF_00291_B">
    <property type="entry name" value="Ribosomal_uS2_B"/>
    <property type="match status" value="1"/>
</dbReference>
<gene>
    <name evidence="5" type="primary">rpsB</name>
    <name evidence="8" type="ORF">ABR63_04775</name>
</gene>
<feature type="compositionally biased region" description="Acidic residues" evidence="7">
    <location>
        <begin position="306"/>
        <end position="324"/>
    </location>
</feature>
<dbReference type="PRINTS" id="PR00395">
    <property type="entry name" value="RIBOSOMALS2"/>
</dbReference>
<name>A0A0R2PQ45_9GAMM</name>
<evidence type="ECO:0000256" key="1">
    <source>
        <dbReference type="ARBA" id="ARBA00006242"/>
    </source>
</evidence>
<dbReference type="FunFam" id="1.10.287.610:FF:000001">
    <property type="entry name" value="30S ribosomal protein S2"/>
    <property type="match status" value="1"/>
</dbReference>
<protein>
    <recommendedName>
        <fullName evidence="4 5">Small ribosomal subunit protein uS2</fullName>
    </recommendedName>
</protein>
<evidence type="ECO:0000256" key="6">
    <source>
        <dbReference type="RuleBase" id="RU003631"/>
    </source>
</evidence>
<dbReference type="InterPro" id="IPR018130">
    <property type="entry name" value="Ribosomal_uS2_CS"/>
</dbReference>
<dbReference type="PROSITE" id="PS00962">
    <property type="entry name" value="RIBOSOMAL_S2_1"/>
    <property type="match status" value="1"/>
</dbReference>
<dbReference type="InterPro" id="IPR005706">
    <property type="entry name" value="Ribosomal_uS2_bac/mit/plastid"/>
</dbReference>
<dbReference type="AlphaFoldDB" id="A0A0R2PQ45"/>
<evidence type="ECO:0000256" key="2">
    <source>
        <dbReference type="ARBA" id="ARBA00022980"/>
    </source>
</evidence>
<dbReference type="PANTHER" id="PTHR12534:SF0">
    <property type="entry name" value="SMALL RIBOSOMAL SUBUNIT PROTEIN US2M"/>
    <property type="match status" value="1"/>
</dbReference>
<evidence type="ECO:0000313" key="8">
    <source>
        <dbReference type="EMBL" id="KRO40233.1"/>
    </source>
</evidence>
<evidence type="ECO:0000256" key="3">
    <source>
        <dbReference type="ARBA" id="ARBA00023274"/>
    </source>
</evidence>
<dbReference type="CDD" id="cd01425">
    <property type="entry name" value="RPS2"/>
    <property type="match status" value="1"/>
</dbReference>
<dbReference type="Pfam" id="PF00318">
    <property type="entry name" value="Ribosomal_S2"/>
    <property type="match status" value="1"/>
</dbReference>
<evidence type="ECO:0000256" key="7">
    <source>
        <dbReference type="SAM" id="MobiDB-lite"/>
    </source>
</evidence>
<evidence type="ECO:0000256" key="4">
    <source>
        <dbReference type="ARBA" id="ARBA00035256"/>
    </source>
</evidence>
<dbReference type="InterPro" id="IPR001865">
    <property type="entry name" value="Ribosomal_uS2"/>
</dbReference>
<dbReference type="PANTHER" id="PTHR12534">
    <property type="entry name" value="30S RIBOSOMAL PROTEIN S2 PROKARYOTIC AND ORGANELLAR"/>
    <property type="match status" value="1"/>
</dbReference>
<dbReference type="EMBL" id="LIAV01000153">
    <property type="protein sequence ID" value="KRO40233.1"/>
    <property type="molecule type" value="Genomic_DNA"/>
</dbReference>
<organism evidence="8 9">
    <name type="scientific">SAR86 cluster bacterium BACL1 MAG-120920-bin57</name>
    <dbReference type="NCBI Taxonomy" id="1655571"/>
    <lineage>
        <taxon>Bacteria</taxon>
        <taxon>Pseudomonadati</taxon>
        <taxon>Pseudomonadota</taxon>
        <taxon>Gammaproteobacteria</taxon>
        <taxon>SAR86 cluster</taxon>
    </lineage>
</organism>
<sequence>MSIVSIKDLLNAGVHFGHQQRFWNPKMESFIFDTRKKISIIDLEITKELLNAAASKAEEICSKGNRVLFVGTKRSASKTIRESASSLGLPYIDKRWLGGTLTNWKTIRGSIRRLIDIEELQSSGRINKLSKKEAVDIAKEYAKLDASVGGIKDMKGLPDALFVIDVAHEKIAVTEARKMGIPIIALVDTNSNPDGIDHIIPGNDDAIRSIRLITKVITDACARGLASSTGGLHLSSSDEEAPVVKVKKVAVTSGKALNILEDAELGELDEDVTAEVTAEVISEASPVEEVEEVVVSDAVDTKAEIATDDGEPVDTEAEESKEDK</sequence>
<evidence type="ECO:0000256" key="5">
    <source>
        <dbReference type="HAMAP-Rule" id="MF_00291"/>
    </source>
</evidence>
<dbReference type="PROSITE" id="PS00963">
    <property type="entry name" value="RIBOSOMAL_S2_2"/>
    <property type="match status" value="1"/>
</dbReference>
<dbReference type="Gene3D" id="3.40.50.10490">
    <property type="entry name" value="Glucose-6-phosphate isomerase like protein, domain 1"/>
    <property type="match status" value="1"/>
</dbReference>
<comment type="caution">
    <text evidence="8">The sequence shown here is derived from an EMBL/GenBank/DDBJ whole genome shotgun (WGS) entry which is preliminary data.</text>
</comment>
<keyword evidence="3 5" id="KW-0687">Ribonucleoprotein</keyword>
<dbReference type="GO" id="GO:0003735">
    <property type="term" value="F:structural constituent of ribosome"/>
    <property type="evidence" value="ECO:0007669"/>
    <property type="project" value="InterPro"/>
</dbReference>
<dbReference type="Gene3D" id="1.10.287.610">
    <property type="entry name" value="Helix hairpin bin"/>
    <property type="match status" value="1"/>
</dbReference>
<dbReference type="SUPFAM" id="SSF52313">
    <property type="entry name" value="Ribosomal protein S2"/>
    <property type="match status" value="1"/>
</dbReference>
<dbReference type="Proteomes" id="UP000050874">
    <property type="component" value="Unassembled WGS sequence"/>
</dbReference>
<dbReference type="GO" id="GO:0022627">
    <property type="term" value="C:cytosolic small ribosomal subunit"/>
    <property type="evidence" value="ECO:0007669"/>
    <property type="project" value="TreeGrafter"/>
</dbReference>